<feature type="region of interest" description="Disordered" evidence="10">
    <location>
        <begin position="413"/>
        <end position="557"/>
    </location>
</feature>
<evidence type="ECO:0000256" key="10">
    <source>
        <dbReference type="SAM" id="MobiDB-lite"/>
    </source>
</evidence>
<organism evidence="13 14">
    <name type="scientific">Mortierella alpina</name>
    <name type="common">Oleaginous fungus</name>
    <name type="synonym">Mortierella renispora</name>
    <dbReference type="NCBI Taxonomy" id="64518"/>
    <lineage>
        <taxon>Eukaryota</taxon>
        <taxon>Fungi</taxon>
        <taxon>Fungi incertae sedis</taxon>
        <taxon>Mucoromycota</taxon>
        <taxon>Mortierellomycotina</taxon>
        <taxon>Mortierellomycetes</taxon>
        <taxon>Mortierellales</taxon>
        <taxon>Mortierellaceae</taxon>
        <taxon>Mortierella</taxon>
    </lineage>
</organism>
<proteinExistence type="inferred from homology"/>
<dbReference type="PANTHER" id="PTHR47549">
    <property type="entry name" value="GOLGI APPARATUS MEMBRANE PROTEIN TVP38-RELATED"/>
    <property type="match status" value="1"/>
</dbReference>
<keyword evidence="8" id="KW-0333">Golgi apparatus</keyword>
<comment type="function">
    <text evidence="1">Golgi membrane protein involved in vesicular trafficking and spindle migration.</text>
</comment>
<sequence length="557" mass="60246">MSIALPTLSEETLASPLLSSTASATTTTHQRRASFSSPTETHNSTSSQQQQQQQQQQQTSGLRSIPIRLFNYGLSILLRIRATLPATLRPWFWVGLWFVFAAVGLAVFAGFHTKIFEILEATAAFIKGLGRAGPPIIMLGLFLTAFPPLVGYSSLVTMSGYVYGFGFGLFIAYTSALLGSIACFYLCRRWFKVQVRAMMAKKQSLKSVVKAVEKRGFKLMILIRLAPYPFNVMNALLSATHIPLSTFALATALSLTKLALHVYIGSTLSSLAGPSSPTNPPPSTVDGQVPIPDTHGRNLKIFVMIISMILGIAVGAYVWMVAKREIEESEGIRIERRRKRRESLRLNRASMRRSSGGGPTSAAGRGSARETHHRLLARTGSAGTTGELGQDCVPLADLTSGSDFVGGALSNNAYLDEDEGQEDQALVGSGGRRSGPAMNGGVLSSSASSPGGYRPEYGTDSEVSDFLDEDYDDDDVSDMERGHDDGEASLDPRQHHNRHQGQHQRSASSSSMASWQSGTEMDVRVTTAQGQGGRGTEHNSNMGWFAQNGVDVSDRNW</sequence>
<gene>
    <name evidence="13" type="ORF">KVV02_002797</name>
</gene>
<feature type="compositionally biased region" description="Basic and acidic residues" evidence="10">
    <location>
        <begin position="478"/>
        <end position="494"/>
    </location>
</feature>
<comment type="subcellular location">
    <subcellularLocation>
        <location evidence="2">Golgi apparatus membrane</location>
        <topology evidence="2">Multi-pass membrane protein</topology>
    </subcellularLocation>
</comment>
<dbReference type="GO" id="GO:0000139">
    <property type="term" value="C:Golgi membrane"/>
    <property type="evidence" value="ECO:0007669"/>
    <property type="project" value="UniProtKB-SubCell"/>
</dbReference>
<evidence type="ECO:0000256" key="9">
    <source>
        <dbReference type="ARBA" id="ARBA00023136"/>
    </source>
</evidence>
<comment type="caution">
    <text evidence="13">The sequence shown here is derived from an EMBL/GenBank/DDBJ whole genome shotgun (WGS) entry which is preliminary data.</text>
</comment>
<dbReference type="InterPro" id="IPR051076">
    <property type="entry name" value="Golgi_membrane_TVP38/TMEM64"/>
</dbReference>
<keyword evidence="6 11" id="KW-0812">Transmembrane</keyword>
<evidence type="ECO:0000256" key="3">
    <source>
        <dbReference type="ARBA" id="ARBA00008640"/>
    </source>
</evidence>
<feature type="region of interest" description="Disordered" evidence="10">
    <location>
        <begin position="19"/>
        <end position="60"/>
    </location>
</feature>
<comment type="similarity">
    <text evidence="3">Belongs to the TVP38/TMEM64 family.</text>
</comment>
<evidence type="ECO:0000256" key="1">
    <source>
        <dbReference type="ARBA" id="ARBA00002978"/>
    </source>
</evidence>
<accession>A0A9P8D0Q6</accession>
<feature type="region of interest" description="Disordered" evidence="10">
    <location>
        <begin position="271"/>
        <end position="290"/>
    </location>
</feature>
<dbReference type="Proteomes" id="UP000717515">
    <property type="component" value="Unassembled WGS sequence"/>
</dbReference>
<evidence type="ECO:0000313" key="13">
    <source>
        <dbReference type="EMBL" id="KAG9326109.1"/>
    </source>
</evidence>
<evidence type="ECO:0000256" key="11">
    <source>
        <dbReference type="SAM" id="Phobius"/>
    </source>
</evidence>
<feature type="compositionally biased region" description="Polar residues" evidence="10">
    <location>
        <begin position="33"/>
        <end position="43"/>
    </location>
</feature>
<feature type="transmembrane region" description="Helical" evidence="11">
    <location>
        <begin position="91"/>
        <end position="111"/>
    </location>
</feature>
<evidence type="ECO:0000256" key="8">
    <source>
        <dbReference type="ARBA" id="ARBA00023034"/>
    </source>
</evidence>
<evidence type="ECO:0000256" key="4">
    <source>
        <dbReference type="ARBA" id="ARBA00013533"/>
    </source>
</evidence>
<feature type="region of interest" description="Disordered" evidence="10">
    <location>
        <begin position="344"/>
        <end position="370"/>
    </location>
</feature>
<evidence type="ECO:0000256" key="2">
    <source>
        <dbReference type="ARBA" id="ARBA00004653"/>
    </source>
</evidence>
<dbReference type="AlphaFoldDB" id="A0A9P8D0Q6"/>
<dbReference type="Pfam" id="PF09335">
    <property type="entry name" value="VTT_dom"/>
    <property type="match status" value="1"/>
</dbReference>
<feature type="compositionally biased region" description="Low complexity" evidence="10">
    <location>
        <begin position="19"/>
        <end position="28"/>
    </location>
</feature>
<feature type="compositionally biased region" description="Low complexity" evidence="10">
    <location>
        <begin position="503"/>
        <end position="518"/>
    </location>
</feature>
<feature type="domain" description="VTT" evidence="12">
    <location>
        <begin position="152"/>
        <end position="266"/>
    </location>
</feature>
<evidence type="ECO:0000256" key="7">
    <source>
        <dbReference type="ARBA" id="ARBA00022989"/>
    </source>
</evidence>
<dbReference type="GO" id="GO:0016192">
    <property type="term" value="P:vesicle-mediated transport"/>
    <property type="evidence" value="ECO:0007669"/>
    <property type="project" value="TreeGrafter"/>
</dbReference>
<name>A0A9P8D0Q6_MORAP</name>
<feature type="compositionally biased region" description="Low complexity" evidence="10">
    <location>
        <begin position="44"/>
        <end position="60"/>
    </location>
</feature>
<evidence type="ECO:0000256" key="5">
    <source>
        <dbReference type="ARBA" id="ARBA00020673"/>
    </source>
</evidence>
<evidence type="ECO:0000259" key="12">
    <source>
        <dbReference type="Pfam" id="PF09335"/>
    </source>
</evidence>
<dbReference type="EMBL" id="JAIFTL010000026">
    <property type="protein sequence ID" value="KAG9326109.1"/>
    <property type="molecule type" value="Genomic_DNA"/>
</dbReference>
<dbReference type="GO" id="GO:0000022">
    <property type="term" value="P:mitotic spindle elongation"/>
    <property type="evidence" value="ECO:0007669"/>
    <property type="project" value="TreeGrafter"/>
</dbReference>
<feature type="transmembrane region" description="Helical" evidence="11">
    <location>
        <begin position="301"/>
        <end position="320"/>
    </location>
</feature>
<keyword evidence="9 11" id="KW-0472">Membrane</keyword>
<dbReference type="InterPro" id="IPR032816">
    <property type="entry name" value="VTT_dom"/>
</dbReference>
<feature type="compositionally biased region" description="Acidic residues" evidence="10">
    <location>
        <begin position="462"/>
        <end position="477"/>
    </location>
</feature>
<feature type="transmembrane region" description="Helical" evidence="11">
    <location>
        <begin position="162"/>
        <end position="187"/>
    </location>
</feature>
<keyword evidence="7 11" id="KW-1133">Transmembrane helix</keyword>
<dbReference type="PANTHER" id="PTHR47549:SF1">
    <property type="entry name" value="GOLGI APPARATUS MEMBRANE PROTEIN TVP38"/>
    <property type="match status" value="1"/>
</dbReference>
<evidence type="ECO:0000313" key="14">
    <source>
        <dbReference type="Proteomes" id="UP000717515"/>
    </source>
</evidence>
<feature type="transmembrane region" description="Helical" evidence="11">
    <location>
        <begin position="132"/>
        <end position="150"/>
    </location>
</feature>
<protein>
    <recommendedName>
        <fullName evidence="4">Golgi apparatus membrane protein TVP38</fullName>
    </recommendedName>
    <alternativeName>
        <fullName evidence="5">Golgi apparatus membrane protein tvp38</fullName>
    </alternativeName>
</protein>
<reference evidence="13" key="1">
    <citation type="submission" date="2021-07" db="EMBL/GenBank/DDBJ databases">
        <title>Draft genome of Mortierella alpina, strain LL118, isolated from an aspen leaf litter sample.</title>
        <authorList>
            <person name="Yang S."/>
            <person name="Vinatzer B.A."/>
        </authorList>
    </citation>
    <scope>NUCLEOTIDE SEQUENCE</scope>
    <source>
        <strain evidence="13">LL118</strain>
    </source>
</reference>
<evidence type="ECO:0000256" key="6">
    <source>
        <dbReference type="ARBA" id="ARBA00022692"/>
    </source>
</evidence>